<evidence type="ECO:0008006" key="3">
    <source>
        <dbReference type="Google" id="ProtNLM"/>
    </source>
</evidence>
<dbReference type="RefSeq" id="WP_007300077.1">
    <property type="nucleotide sequence ID" value="NC_012520.1"/>
</dbReference>
<reference evidence="1 2" key="1">
    <citation type="submission" date="2009-03" db="EMBL/GenBank/DDBJ databases">
        <title>Comparison of the complete genome sequences of Rhodococcus erythropolis PR4 and Rhodococcus opacus B4.</title>
        <authorList>
            <person name="Takarada H."/>
            <person name="Sekine M."/>
            <person name="Hosoyama A."/>
            <person name="Yamada R."/>
            <person name="Fujisawa T."/>
            <person name="Omata S."/>
            <person name="Shimizu A."/>
            <person name="Tsukatani N."/>
            <person name="Tanikawa S."/>
            <person name="Fujita N."/>
            <person name="Harayama S."/>
        </authorList>
    </citation>
    <scope>NUCLEOTIDE SEQUENCE [LARGE SCALE GENOMIC DNA]</scope>
    <source>
        <strain evidence="1 2">B4</strain>
        <plasmid evidence="1 2">pROB01</plasmid>
    </source>
</reference>
<dbReference type="EMBL" id="AP011116">
    <property type="protein sequence ID" value="BAH55632.1"/>
    <property type="molecule type" value="Genomic_DNA"/>
</dbReference>
<gene>
    <name evidence="1" type="ordered locus">ROP_pROB01-01330</name>
</gene>
<dbReference type="Gene3D" id="3.10.450.50">
    <property type="match status" value="1"/>
</dbReference>
<dbReference type="GO" id="GO:0030638">
    <property type="term" value="P:polyketide metabolic process"/>
    <property type="evidence" value="ECO:0007669"/>
    <property type="project" value="InterPro"/>
</dbReference>
<evidence type="ECO:0000313" key="2">
    <source>
        <dbReference type="Proteomes" id="UP000002212"/>
    </source>
</evidence>
<dbReference type="PATRIC" id="fig|632772.20.peg.7849"/>
<dbReference type="Proteomes" id="UP000002212">
    <property type="component" value="Plasmid pROB01"/>
</dbReference>
<name>C1BCN8_RHOOB</name>
<keyword evidence="1" id="KW-0614">Plasmid</keyword>
<dbReference type="Pfam" id="PF07366">
    <property type="entry name" value="SnoaL"/>
    <property type="match status" value="1"/>
</dbReference>
<proteinExistence type="predicted"/>
<dbReference type="InterPro" id="IPR009959">
    <property type="entry name" value="Cyclase_SnoaL-like"/>
</dbReference>
<dbReference type="KEGG" id="rop:ROP_pROB01-01330"/>
<evidence type="ECO:0000313" key="1">
    <source>
        <dbReference type="EMBL" id="BAH55632.1"/>
    </source>
</evidence>
<accession>C1BCN8</accession>
<dbReference type="SUPFAM" id="SSF54427">
    <property type="entry name" value="NTF2-like"/>
    <property type="match status" value="1"/>
</dbReference>
<protein>
    <recommendedName>
        <fullName evidence="3">Ester cyclase</fullName>
    </recommendedName>
</protein>
<geneLocation type="plasmid" evidence="1 2">
    <name>pROB01</name>
</geneLocation>
<dbReference type="InterPro" id="IPR032710">
    <property type="entry name" value="NTF2-like_dom_sf"/>
</dbReference>
<organism evidence="1 2">
    <name type="scientific">Rhodococcus opacus (strain B4)</name>
    <dbReference type="NCBI Taxonomy" id="632772"/>
    <lineage>
        <taxon>Bacteria</taxon>
        <taxon>Bacillati</taxon>
        <taxon>Actinomycetota</taxon>
        <taxon>Actinomycetes</taxon>
        <taxon>Mycobacteriales</taxon>
        <taxon>Nocardiaceae</taxon>
        <taxon>Rhodococcus</taxon>
    </lineage>
</organism>
<dbReference type="OrthoDB" id="129343at2"/>
<dbReference type="HOGENOM" id="CLU_100997_5_2_11"/>
<dbReference type="AlphaFoldDB" id="C1BCN8"/>
<sequence>MNTEQPTPATTPTSPSDITSVAVRCMEMMADGDRATFEELVHPDAINRESRTEPPDTRVIGPEGFYATALWLRGAFAELHHDVLHAVAADDLVVLDTVMTGRQVGPFVTYDEHGRVDQAFAPTGKSFSVRQTHWLRFVDGRLIEHWAVRDDLGMAQQAGWIPPTPAILIRNAFAKRRARKTTAAGTAFH</sequence>